<dbReference type="EMBL" id="JBHLUD010000013">
    <property type="protein sequence ID" value="MFC0546755.1"/>
    <property type="molecule type" value="Genomic_DNA"/>
</dbReference>
<sequence>MSKNVHDPLTAFQVEVTTLFFGLDASNGFLLAGGAALLAQHLTERPTYDLDFFTRQGGGDVPTALAALEAAGVERGWQVSRLDDLATFGRLKISGPDELTVDLAVDSAPVGRRS</sequence>
<evidence type="ECO:0000313" key="1">
    <source>
        <dbReference type="EMBL" id="MFC0546755.1"/>
    </source>
</evidence>
<organism evidence="1 2">
    <name type="scientific">Kutzneria chonburiensis</name>
    <dbReference type="NCBI Taxonomy" id="1483604"/>
    <lineage>
        <taxon>Bacteria</taxon>
        <taxon>Bacillati</taxon>
        <taxon>Actinomycetota</taxon>
        <taxon>Actinomycetes</taxon>
        <taxon>Pseudonocardiales</taxon>
        <taxon>Pseudonocardiaceae</taxon>
        <taxon>Kutzneria</taxon>
    </lineage>
</organism>
<gene>
    <name evidence="1" type="ORF">ACFFH7_34965</name>
</gene>
<dbReference type="RefSeq" id="WP_273937005.1">
    <property type="nucleotide sequence ID" value="NZ_CP097263.1"/>
</dbReference>
<proteinExistence type="predicted"/>
<reference evidence="1 2" key="1">
    <citation type="submission" date="2024-09" db="EMBL/GenBank/DDBJ databases">
        <authorList>
            <person name="Sun Q."/>
            <person name="Mori K."/>
        </authorList>
    </citation>
    <scope>NUCLEOTIDE SEQUENCE [LARGE SCALE GENOMIC DNA]</scope>
    <source>
        <strain evidence="1 2">TBRC 1432</strain>
    </source>
</reference>
<evidence type="ECO:0000313" key="2">
    <source>
        <dbReference type="Proteomes" id="UP001589810"/>
    </source>
</evidence>
<dbReference type="Proteomes" id="UP001589810">
    <property type="component" value="Unassembled WGS sequence"/>
</dbReference>
<comment type="caution">
    <text evidence="1">The sequence shown here is derived from an EMBL/GenBank/DDBJ whole genome shotgun (WGS) entry which is preliminary data.</text>
</comment>
<name>A0ABV6N2G8_9PSEU</name>
<keyword evidence="2" id="KW-1185">Reference proteome</keyword>
<protein>
    <recommendedName>
        <fullName evidence="3">Nucleotidyl transferase AbiEii/AbiGii toxin family protein</fullName>
    </recommendedName>
</protein>
<evidence type="ECO:0008006" key="3">
    <source>
        <dbReference type="Google" id="ProtNLM"/>
    </source>
</evidence>
<accession>A0ABV6N2G8</accession>